<evidence type="ECO:0000256" key="4">
    <source>
        <dbReference type="ARBA" id="ARBA00009000"/>
    </source>
</evidence>
<evidence type="ECO:0000259" key="12">
    <source>
        <dbReference type="SMART" id="SM00642"/>
    </source>
</evidence>
<feature type="domain" description="Glycosyl hydrolase family 13 catalytic" evidence="12">
    <location>
        <begin position="175"/>
        <end position="537"/>
    </location>
</feature>
<keyword evidence="6 10" id="KW-0328">Glycosyltransferase</keyword>
<evidence type="ECO:0000256" key="2">
    <source>
        <dbReference type="ARBA" id="ARBA00002953"/>
    </source>
</evidence>
<dbReference type="HAMAP" id="MF_00685">
    <property type="entry name" value="GlgB"/>
    <property type="match status" value="1"/>
</dbReference>
<dbReference type="InterPro" id="IPR014756">
    <property type="entry name" value="Ig_E-set"/>
</dbReference>
<dbReference type="Gene3D" id="2.60.40.1180">
    <property type="entry name" value="Golgi alpha-mannosidase II"/>
    <property type="match status" value="1"/>
</dbReference>
<evidence type="ECO:0000256" key="8">
    <source>
        <dbReference type="ARBA" id="ARBA00023056"/>
    </source>
</evidence>
<dbReference type="NCBIfam" id="NF008967">
    <property type="entry name" value="PRK12313.1"/>
    <property type="match status" value="1"/>
</dbReference>
<dbReference type="Pfam" id="PF02922">
    <property type="entry name" value="CBM_48"/>
    <property type="match status" value="1"/>
</dbReference>
<comment type="pathway">
    <text evidence="3 10">Glycan biosynthesis; glycogen biosynthesis.</text>
</comment>
<dbReference type="GO" id="GO:0043169">
    <property type="term" value="F:cation binding"/>
    <property type="evidence" value="ECO:0007669"/>
    <property type="project" value="InterPro"/>
</dbReference>
<dbReference type="UniPathway" id="UPA00164"/>
<dbReference type="FunFam" id="2.60.40.1180:FF:000002">
    <property type="entry name" value="1,4-alpha-glucan branching enzyme GlgB"/>
    <property type="match status" value="1"/>
</dbReference>
<dbReference type="InterPro" id="IPR037439">
    <property type="entry name" value="Branching_enzy"/>
</dbReference>
<dbReference type="FunFam" id="3.20.20.80:FF:000003">
    <property type="entry name" value="1,4-alpha-glucan branching enzyme GlgB"/>
    <property type="match status" value="1"/>
</dbReference>
<feature type="active site" description="Proton donor" evidence="10 11">
    <location>
        <position position="387"/>
    </location>
</feature>
<dbReference type="InterPro" id="IPR004193">
    <property type="entry name" value="Glyco_hydro_13_N"/>
</dbReference>
<dbReference type="GO" id="GO:0005829">
    <property type="term" value="C:cytosol"/>
    <property type="evidence" value="ECO:0007669"/>
    <property type="project" value="TreeGrafter"/>
</dbReference>
<dbReference type="NCBIfam" id="NF003811">
    <property type="entry name" value="PRK05402.1"/>
    <property type="match status" value="1"/>
</dbReference>
<dbReference type="GO" id="GO:0005978">
    <property type="term" value="P:glycogen biosynthetic process"/>
    <property type="evidence" value="ECO:0007669"/>
    <property type="project" value="UniProtKB-UniRule"/>
</dbReference>
<dbReference type="Pfam" id="PF00128">
    <property type="entry name" value="Alpha-amylase"/>
    <property type="match status" value="1"/>
</dbReference>
<dbReference type="AlphaFoldDB" id="A0A7S9L284"/>
<dbReference type="InterPro" id="IPR013780">
    <property type="entry name" value="Glyco_hydro_b"/>
</dbReference>
<keyword evidence="8 10" id="KW-0320">Glycogen biosynthesis</keyword>
<sequence length="654" mass="75527">MSKTKKVSPGKSSPVKIDKSKSVWAYSLFTDYDVDLFLVGKHFRLYEKLGSHLITVDGVKGTYFAVWAPNAIKVGVAGNFNDWNRESHPLNKRWDKSGVWEGFIPDVAKGETYKYFVKGFDESEHLKGDPYARRWEHPPQTASIVWDTDYTWKDKAWLGKRAKLNALDQPITVYEIHLGSWERDPDNPKRVLNAREVAGRLVPYVKEMGFTHVELMPVMEFPFFPSWGYQITGYFGASSRYGSPQDLMYLIDELHKANIAVILDWVPSHFPGDRHGLYEFDGTHLYEHADMRKGFHPDWKSYIFNYDRNEVRSFLISNALFWLDQYHADGLRVDAVASMLYYNFSREEGDAATNEYGGSENLGAIQFLQDLNVAVYGNFEGVQTIAEESSTYPGVTHPVYAGGLGFGMKWMMGWMNDTLKYFKIDTLGRKHHHHQLSFSMTYAFTENFMLPFSHDEVVHGKSPMLYKMPGDDWQKFANLRALYGYMFTHPGAKLLFMGNEIAQTNEWNFTQSLDWHLLQYPPHKGMQETVKALNFLYRKEPALYHFNFSHEGFEWLDADNTNESVFVYMRKGPKPKDTLVIAINLTPVVREHYRIGVPFKGKWKEIFNTDDITYYGSGINNKGDIVPNKDGFNNQQYSIDINLPPLATVIFKSK</sequence>
<comment type="catalytic activity">
    <reaction evidence="1 10">
        <text>Transfers a segment of a (1-&gt;4)-alpha-D-glucan chain to a primary hydroxy group in a similar glucan chain.</text>
        <dbReference type="EC" id="2.4.1.18"/>
    </reaction>
</comment>
<evidence type="ECO:0000256" key="9">
    <source>
        <dbReference type="ARBA" id="ARBA00023277"/>
    </source>
</evidence>
<dbReference type="InterPro" id="IPR006048">
    <property type="entry name" value="A-amylase/branching_C"/>
</dbReference>
<comment type="similarity">
    <text evidence="4 10">Belongs to the glycosyl hydrolase 13 family. GlgB subfamily.</text>
</comment>
<dbReference type="RefSeq" id="WP_196100549.1">
    <property type="nucleotide sequence ID" value="NZ_CP064939.1"/>
</dbReference>
<feature type="active site" description="Nucleophile" evidence="10 11">
    <location>
        <position position="334"/>
    </location>
</feature>
<dbReference type="EC" id="2.4.1.18" evidence="10"/>
<evidence type="ECO:0000313" key="14">
    <source>
        <dbReference type="Proteomes" id="UP000594759"/>
    </source>
</evidence>
<dbReference type="KEGG" id="pex:IZT61_07505"/>
<keyword evidence="9 10" id="KW-0119">Carbohydrate metabolism</keyword>
<keyword evidence="7 10" id="KW-0808">Transferase</keyword>
<dbReference type="Pfam" id="PF02806">
    <property type="entry name" value="Alpha-amylase_C"/>
    <property type="match status" value="1"/>
</dbReference>
<dbReference type="Gene3D" id="3.20.20.80">
    <property type="entry name" value="Glycosidases"/>
    <property type="match status" value="1"/>
</dbReference>
<dbReference type="SUPFAM" id="SSF51445">
    <property type="entry name" value="(Trans)glycosidases"/>
    <property type="match status" value="1"/>
</dbReference>
<dbReference type="CDD" id="cd02855">
    <property type="entry name" value="E_set_GBE_prok_N"/>
    <property type="match status" value="1"/>
</dbReference>
<evidence type="ECO:0000256" key="3">
    <source>
        <dbReference type="ARBA" id="ARBA00004964"/>
    </source>
</evidence>
<protein>
    <recommendedName>
        <fullName evidence="10">1,4-alpha-glucan branching enzyme GlgB</fullName>
        <ecNumber evidence="10">2.4.1.18</ecNumber>
    </recommendedName>
    <alternativeName>
        <fullName evidence="10">1,4-alpha-D-glucan:1,4-alpha-D-glucan 6-glucosyl-transferase</fullName>
    </alternativeName>
    <alternativeName>
        <fullName evidence="10">Alpha-(1-&gt;4)-glucan branching enzyme</fullName>
    </alternativeName>
    <alternativeName>
        <fullName evidence="10">Glycogen branching enzyme</fullName>
        <shortName evidence="10">BE</shortName>
    </alternativeName>
</protein>
<organism evidence="13 14">
    <name type="scientific">Pedobacter endophyticus</name>
    <dbReference type="NCBI Taxonomy" id="2789740"/>
    <lineage>
        <taxon>Bacteria</taxon>
        <taxon>Pseudomonadati</taxon>
        <taxon>Bacteroidota</taxon>
        <taxon>Sphingobacteriia</taxon>
        <taxon>Sphingobacteriales</taxon>
        <taxon>Sphingobacteriaceae</taxon>
        <taxon>Pedobacter</taxon>
    </lineage>
</organism>
<keyword evidence="14" id="KW-1185">Reference proteome</keyword>
<dbReference type="InterPro" id="IPR006407">
    <property type="entry name" value="GlgB"/>
</dbReference>
<dbReference type="PIRSF" id="PIRSF000463">
    <property type="entry name" value="GlgB"/>
    <property type="match status" value="1"/>
</dbReference>
<keyword evidence="5 10" id="KW-0321">Glycogen metabolism</keyword>
<dbReference type="InterPro" id="IPR013783">
    <property type="entry name" value="Ig-like_fold"/>
</dbReference>
<dbReference type="InterPro" id="IPR044143">
    <property type="entry name" value="GlgB_N_E_set_prok"/>
</dbReference>
<dbReference type="GO" id="GO:0004553">
    <property type="term" value="F:hydrolase activity, hydrolyzing O-glycosyl compounds"/>
    <property type="evidence" value="ECO:0007669"/>
    <property type="project" value="InterPro"/>
</dbReference>
<dbReference type="PANTHER" id="PTHR43651">
    <property type="entry name" value="1,4-ALPHA-GLUCAN-BRANCHING ENZYME"/>
    <property type="match status" value="1"/>
</dbReference>
<reference evidence="13 14" key="1">
    <citation type="submission" date="2020-11" db="EMBL/GenBank/DDBJ databases">
        <title>Pedobacter endophytica, an endophytic bacteria isolated form Carex pumila.</title>
        <authorList>
            <person name="Peng Y."/>
            <person name="Jiang L."/>
            <person name="Lee J."/>
        </authorList>
    </citation>
    <scope>NUCLEOTIDE SEQUENCE [LARGE SCALE GENOMIC DNA]</scope>
    <source>
        <strain evidence="13 14">JBR3-12</strain>
    </source>
</reference>
<comment type="function">
    <text evidence="2 10">Catalyzes the formation of the alpha-1,6-glucosidic linkages in glycogen by scission of a 1,4-alpha-linked oligosaccharide from growing alpha-1,4-glucan chains and the subsequent attachment of the oligosaccharide to the alpha-1,6 position.</text>
</comment>
<dbReference type="SMART" id="SM00642">
    <property type="entry name" value="Aamy"/>
    <property type="match status" value="1"/>
</dbReference>
<evidence type="ECO:0000256" key="11">
    <source>
        <dbReference type="PIRSR" id="PIRSR000463-1"/>
    </source>
</evidence>
<evidence type="ECO:0000256" key="6">
    <source>
        <dbReference type="ARBA" id="ARBA00022676"/>
    </source>
</evidence>
<comment type="subunit">
    <text evidence="10">Monomer.</text>
</comment>
<dbReference type="PANTHER" id="PTHR43651:SF3">
    <property type="entry name" value="1,4-ALPHA-GLUCAN-BRANCHING ENZYME"/>
    <property type="match status" value="1"/>
</dbReference>
<evidence type="ECO:0000256" key="7">
    <source>
        <dbReference type="ARBA" id="ARBA00022679"/>
    </source>
</evidence>
<evidence type="ECO:0000256" key="10">
    <source>
        <dbReference type="HAMAP-Rule" id="MF_00685"/>
    </source>
</evidence>
<evidence type="ECO:0000313" key="13">
    <source>
        <dbReference type="EMBL" id="QPH41098.1"/>
    </source>
</evidence>
<dbReference type="EMBL" id="CP064939">
    <property type="protein sequence ID" value="QPH41098.1"/>
    <property type="molecule type" value="Genomic_DNA"/>
</dbReference>
<name>A0A7S9L284_9SPHI</name>
<dbReference type="InterPro" id="IPR006047">
    <property type="entry name" value="GH13_cat_dom"/>
</dbReference>
<dbReference type="GO" id="GO:0003844">
    <property type="term" value="F:1,4-alpha-glucan branching enzyme activity"/>
    <property type="evidence" value="ECO:0007669"/>
    <property type="project" value="UniProtKB-UniRule"/>
</dbReference>
<dbReference type="Gene3D" id="2.60.40.10">
    <property type="entry name" value="Immunoglobulins"/>
    <property type="match status" value="1"/>
</dbReference>
<dbReference type="CDD" id="cd11322">
    <property type="entry name" value="AmyAc_Glg_BE"/>
    <property type="match status" value="1"/>
</dbReference>
<dbReference type="NCBIfam" id="TIGR01515">
    <property type="entry name" value="branching_enzym"/>
    <property type="match status" value="1"/>
</dbReference>
<evidence type="ECO:0000256" key="1">
    <source>
        <dbReference type="ARBA" id="ARBA00000826"/>
    </source>
</evidence>
<dbReference type="SUPFAM" id="SSF51011">
    <property type="entry name" value="Glycosyl hydrolase domain"/>
    <property type="match status" value="1"/>
</dbReference>
<dbReference type="InterPro" id="IPR017853">
    <property type="entry name" value="GH"/>
</dbReference>
<dbReference type="SUPFAM" id="SSF81296">
    <property type="entry name" value="E set domains"/>
    <property type="match status" value="1"/>
</dbReference>
<gene>
    <name evidence="10 13" type="primary">glgB</name>
    <name evidence="13" type="ORF">IZT61_07505</name>
</gene>
<dbReference type="Proteomes" id="UP000594759">
    <property type="component" value="Chromosome"/>
</dbReference>
<evidence type="ECO:0000256" key="5">
    <source>
        <dbReference type="ARBA" id="ARBA00022600"/>
    </source>
</evidence>
<proteinExistence type="inferred from homology"/>
<accession>A0A7S9L284</accession>